<dbReference type="RefSeq" id="WP_069031979.1">
    <property type="nucleotide sequence ID" value="NZ_MDKC01000001.1"/>
</dbReference>
<feature type="domain" description="ABC transmembrane type-1" evidence="9">
    <location>
        <begin position="191"/>
        <end position="466"/>
    </location>
</feature>
<name>A0ABX2ZVU2_9BACI</name>
<dbReference type="PROSITE" id="PS00211">
    <property type="entry name" value="ABC_TRANSPORTER_1"/>
    <property type="match status" value="1"/>
</dbReference>
<keyword evidence="11" id="KW-1185">Reference proteome</keyword>
<evidence type="ECO:0000313" key="10">
    <source>
        <dbReference type="EMBL" id="ODG93797.1"/>
    </source>
</evidence>
<evidence type="ECO:0000256" key="7">
    <source>
        <dbReference type="SAM" id="Phobius"/>
    </source>
</evidence>
<feature type="transmembrane region" description="Helical" evidence="7">
    <location>
        <begin position="411"/>
        <end position="431"/>
    </location>
</feature>
<evidence type="ECO:0000256" key="2">
    <source>
        <dbReference type="ARBA" id="ARBA00022692"/>
    </source>
</evidence>
<dbReference type="InterPro" id="IPR003439">
    <property type="entry name" value="ABC_transporter-like_ATP-bd"/>
</dbReference>
<dbReference type="PANTHER" id="PTHR43394">
    <property type="entry name" value="ATP-DEPENDENT PERMEASE MDL1, MITOCHONDRIAL"/>
    <property type="match status" value="1"/>
</dbReference>
<keyword evidence="2 7" id="KW-0812">Transmembrane</keyword>
<dbReference type="PROSITE" id="PS50929">
    <property type="entry name" value="ABC_TM1F"/>
    <property type="match status" value="1"/>
</dbReference>
<keyword evidence="5 7" id="KW-1133">Transmembrane helix</keyword>
<dbReference type="Proteomes" id="UP000094580">
    <property type="component" value="Unassembled WGS sequence"/>
</dbReference>
<evidence type="ECO:0000313" key="11">
    <source>
        <dbReference type="Proteomes" id="UP000094580"/>
    </source>
</evidence>
<dbReference type="CDD" id="cd18548">
    <property type="entry name" value="ABC_6TM_Tm287_like"/>
    <property type="match status" value="1"/>
</dbReference>
<evidence type="ECO:0000256" key="5">
    <source>
        <dbReference type="ARBA" id="ARBA00022989"/>
    </source>
</evidence>
<dbReference type="InterPro" id="IPR017871">
    <property type="entry name" value="ABC_transporter-like_CS"/>
</dbReference>
<feature type="transmembrane region" description="Helical" evidence="7">
    <location>
        <begin position="443"/>
        <end position="464"/>
    </location>
</feature>
<sequence>MIKLAKYLKAFSTSIILAILFLFGQAMCDLNLPNYMSEIVNNGIQQNGILHVAPDAISQKGMKLMTTFMTDKEKEIIFKNYDLKSANDKNSKGKKYISIYKKADQSIYVKKKLNKNVEKQLDQSFGASTWTLFNIIQEEATGKVSHAQTSSKPSSNKINLAKLYELQPMFDKLPKNSILNAHNKAISSDKTLLTQSGIMMTKAFYTELGVNLHKLGSLYIIKIGFIMIAIALLGGIATVLVSFLSSRIASGVARNLRKDVFKKIESFSNNEFDKFSTASLITRCTNDVMQIQTLLMMGIRMLCYAPIMGIGGIIMAINKSASMSWIIALAVIVLLSLIMVIMTVAIPKFKLIQKLIDKLNLVSRENLTGLMVIRAFGNASHEKTRFQEVNSELTKTNLFVNRIMTIMMPSMMLIMNGSSLLIIWVGAHQIAKSNMQVGDMIAFMQYAMQIITAFLMISIMFILVPRAAVSASRISEVLSTNVSIIDPALHKNFEAVKKGFIEFKNVCFRYEGAENDVLNNISFVAKPGQTTAIIGPTGSGKSTIANLILRFYDVTKGEVLVDGVDLREVKQKDLRTKIGYVPQKGLLLTGTIASNLKYGNKNISDEEMERVAQIAQASEFISQKEGDFNAEISQGGDNVSGGQKQRISIARALARKPEILIFDDSFSALDFKTDFTLRKALNEEIESTTMIIIAQRVNTIMNAEHIVVLDNGRIVGQGTHKELLKNCPEYLEIASSQLSKEELA</sequence>
<evidence type="ECO:0000256" key="6">
    <source>
        <dbReference type="ARBA" id="ARBA00023136"/>
    </source>
</evidence>
<organism evidence="10 11">
    <name type="scientific">Gottfriedia luciferensis</name>
    <dbReference type="NCBI Taxonomy" id="178774"/>
    <lineage>
        <taxon>Bacteria</taxon>
        <taxon>Bacillati</taxon>
        <taxon>Bacillota</taxon>
        <taxon>Bacilli</taxon>
        <taxon>Bacillales</taxon>
        <taxon>Bacillaceae</taxon>
        <taxon>Gottfriedia</taxon>
    </lineage>
</organism>
<dbReference type="Gene3D" id="1.20.1560.10">
    <property type="entry name" value="ABC transporter type 1, transmembrane domain"/>
    <property type="match status" value="1"/>
</dbReference>
<comment type="caution">
    <text evidence="10">The sequence shown here is derived from an EMBL/GenBank/DDBJ whole genome shotgun (WGS) entry which is preliminary data.</text>
</comment>
<feature type="transmembrane region" description="Helical" evidence="7">
    <location>
        <begin position="323"/>
        <end position="346"/>
    </location>
</feature>
<dbReference type="InterPro" id="IPR039421">
    <property type="entry name" value="Type_1_exporter"/>
</dbReference>
<keyword evidence="6 7" id="KW-0472">Membrane</keyword>
<keyword evidence="4" id="KW-0067">ATP-binding</keyword>
<dbReference type="InterPro" id="IPR027417">
    <property type="entry name" value="P-loop_NTPase"/>
</dbReference>
<dbReference type="Pfam" id="PF00005">
    <property type="entry name" value="ABC_tran"/>
    <property type="match status" value="1"/>
</dbReference>
<dbReference type="Pfam" id="PF00664">
    <property type="entry name" value="ABC_membrane"/>
    <property type="match status" value="1"/>
</dbReference>
<accession>A0ABX2ZVU2</accession>
<evidence type="ECO:0000259" key="9">
    <source>
        <dbReference type="PROSITE" id="PS50929"/>
    </source>
</evidence>
<evidence type="ECO:0000256" key="3">
    <source>
        <dbReference type="ARBA" id="ARBA00022741"/>
    </source>
</evidence>
<reference evidence="10 11" key="1">
    <citation type="submission" date="2016-07" db="EMBL/GenBank/DDBJ databases">
        <authorList>
            <person name="Townsley L."/>
            <person name="Shank E.A."/>
        </authorList>
    </citation>
    <scope>NUCLEOTIDE SEQUENCE [LARGE SCALE GENOMIC DNA]</scope>
    <source>
        <strain evidence="10 11">CH01</strain>
    </source>
</reference>
<dbReference type="PANTHER" id="PTHR43394:SF1">
    <property type="entry name" value="ATP-BINDING CASSETTE SUB-FAMILY B MEMBER 10, MITOCHONDRIAL"/>
    <property type="match status" value="1"/>
</dbReference>
<dbReference type="InterPro" id="IPR003593">
    <property type="entry name" value="AAA+_ATPase"/>
</dbReference>
<evidence type="ECO:0000256" key="1">
    <source>
        <dbReference type="ARBA" id="ARBA00004651"/>
    </source>
</evidence>
<feature type="domain" description="ABC transporter" evidence="8">
    <location>
        <begin position="501"/>
        <end position="736"/>
    </location>
</feature>
<dbReference type="SUPFAM" id="SSF90123">
    <property type="entry name" value="ABC transporter transmembrane region"/>
    <property type="match status" value="1"/>
</dbReference>
<dbReference type="InterPro" id="IPR036640">
    <property type="entry name" value="ABC1_TM_sf"/>
</dbReference>
<feature type="transmembrane region" description="Helical" evidence="7">
    <location>
        <begin position="299"/>
        <end position="317"/>
    </location>
</feature>
<dbReference type="PROSITE" id="PS50893">
    <property type="entry name" value="ABC_TRANSPORTER_2"/>
    <property type="match status" value="1"/>
</dbReference>
<comment type="subcellular location">
    <subcellularLocation>
        <location evidence="1">Cell membrane</location>
        <topology evidence="1">Multi-pass membrane protein</topology>
    </subcellularLocation>
</comment>
<dbReference type="SUPFAM" id="SSF52540">
    <property type="entry name" value="P-loop containing nucleoside triphosphate hydrolases"/>
    <property type="match status" value="1"/>
</dbReference>
<keyword evidence="3" id="KW-0547">Nucleotide-binding</keyword>
<dbReference type="InterPro" id="IPR011527">
    <property type="entry name" value="ABC1_TM_dom"/>
</dbReference>
<evidence type="ECO:0000259" key="8">
    <source>
        <dbReference type="PROSITE" id="PS50893"/>
    </source>
</evidence>
<dbReference type="EMBL" id="MDKC01000001">
    <property type="protein sequence ID" value="ODG93797.1"/>
    <property type="molecule type" value="Genomic_DNA"/>
</dbReference>
<protein>
    <submittedName>
        <fullName evidence="10">ABC transporter</fullName>
    </submittedName>
</protein>
<gene>
    <name evidence="10" type="ORF">BED47_01110</name>
</gene>
<dbReference type="Gene3D" id="3.40.50.300">
    <property type="entry name" value="P-loop containing nucleotide triphosphate hydrolases"/>
    <property type="match status" value="1"/>
</dbReference>
<dbReference type="SMART" id="SM00382">
    <property type="entry name" value="AAA"/>
    <property type="match status" value="1"/>
</dbReference>
<evidence type="ECO:0000256" key="4">
    <source>
        <dbReference type="ARBA" id="ARBA00022840"/>
    </source>
</evidence>
<feature type="transmembrane region" description="Helical" evidence="7">
    <location>
        <begin position="219"/>
        <end position="244"/>
    </location>
</feature>
<proteinExistence type="predicted"/>